<comment type="subcellular location">
    <subcellularLocation>
        <location evidence="1">Secreted</location>
        <location evidence="1">Cell wall</location>
    </subcellularLocation>
</comment>
<evidence type="ECO:0000256" key="9">
    <source>
        <dbReference type="ARBA" id="ARBA00034074"/>
    </source>
</evidence>
<dbReference type="InterPro" id="IPR000743">
    <property type="entry name" value="Glyco_hydro_28"/>
</dbReference>
<keyword evidence="4" id="KW-0134">Cell wall</keyword>
<evidence type="ECO:0000256" key="11">
    <source>
        <dbReference type="ARBA" id="ARBA00070098"/>
    </source>
</evidence>
<gene>
    <name evidence="15" type="primary">LOC111280021</name>
</gene>
<evidence type="ECO:0000256" key="10">
    <source>
        <dbReference type="ARBA" id="ARBA00060133"/>
    </source>
</evidence>
<evidence type="ECO:0000256" key="12">
    <source>
        <dbReference type="RuleBase" id="RU361169"/>
    </source>
</evidence>
<comment type="similarity">
    <text evidence="2 12">Belongs to the glycosyl hydrolase 28 family.</text>
</comment>
<name>A0A6P5X5F9_DURZI</name>
<dbReference type="PANTHER" id="PTHR31375">
    <property type="match status" value="1"/>
</dbReference>
<evidence type="ECO:0000256" key="7">
    <source>
        <dbReference type="ARBA" id="ARBA00023295"/>
    </source>
</evidence>
<dbReference type="InterPro" id="IPR011050">
    <property type="entry name" value="Pectin_lyase_fold/virulence"/>
</dbReference>
<keyword evidence="14" id="KW-1185">Reference proteome</keyword>
<evidence type="ECO:0000256" key="3">
    <source>
        <dbReference type="ARBA" id="ARBA00012736"/>
    </source>
</evidence>
<sequence length="428" mass="45882">MAAMAFSAIARISAILLLCLVVPGCQGMRPFDAADALAKARDAAIGKVGPDVKVFNVLEYGAKADGKTDSSINFIRTFKAACNFHGNAMMVIPDGNFLIGPVIFAGPCFNPSPLIIQANGLVKAQADISYYGGGADGTDWITFQSIDGLILSGHGTFHGQGAEVWKYNNCDKKSNCVRLPATLKFIRVNDAIIRGIKSIDPKGFHIMISWSQNFRIFNLNLQAPRDSPNTDGIHMSKSNLVKISKSVIATGDDCVSMIQGSTNISVKKVICGPGHGFSIGSLGHYDAESDVSGIIVRNCSLTDTDNGVRIKTYKTPSPSKASGLVFRDLVMTRVRNPIIIDQEYGNRRSSQASKVSISDVHYVNIKGTSTSKVAVELICSASNPCQGIHINNVNLQYVGPPNGKLPFSSKCVNAKVHYLGFQSPPPCH</sequence>
<keyword evidence="7 12" id="KW-0326">Glycosidase</keyword>
<dbReference type="GO" id="GO:0071555">
    <property type="term" value="P:cell wall organization"/>
    <property type="evidence" value="ECO:0007669"/>
    <property type="project" value="UniProtKB-KW"/>
</dbReference>
<dbReference type="Pfam" id="PF00295">
    <property type="entry name" value="Glyco_hydro_28"/>
    <property type="match status" value="1"/>
</dbReference>
<evidence type="ECO:0000256" key="8">
    <source>
        <dbReference type="ARBA" id="ARBA00023316"/>
    </source>
</evidence>
<evidence type="ECO:0000256" key="4">
    <source>
        <dbReference type="ARBA" id="ARBA00022512"/>
    </source>
</evidence>
<comment type="catalytic activity">
    <reaction evidence="9">
        <text>(1,4-alpha-D-galacturonosyl)n+m + H2O = (1,4-alpha-D-galacturonosyl)n + (1,4-alpha-D-galacturonosyl)m.</text>
        <dbReference type="EC" id="3.2.1.15"/>
    </reaction>
</comment>
<evidence type="ECO:0000256" key="1">
    <source>
        <dbReference type="ARBA" id="ARBA00004191"/>
    </source>
</evidence>
<evidence type="ECO:0000313" key="15">
    <source>
        <dbReference type="RefSeq" id="XP_022722902.1"/>
    </source>
</evidence>
<keyword evidence="13" id="KW-0732">Signal</keyword>
<feature type="chain" id="PRO_5028414973" description="Polygalacturonase" evidence="13">
    <location>
        <begin position="28"/>
        <end position="428"/>
    </location>
</feature>
<dbReference type="Gene3D" id="2.160.20.10">
    <property type="entry name" value="Single-stranded right-handed beta-helix, Pectin lyase-like"/>
    <property type="match status" value="1"/>
</dbReference>
<dbReference type="SUPFAM" id="SSF51126">
    <property type="entry name" value="Pectin lyase-like"/>
    <property type="match status" value="1"/>
</dbReference>
<dbReference type="GO" id="GO:0004650">
    <property type="term" value="F:polygalacturonase activity"/>
    <property type="evidence" value="ECO:0007669"/>
    <property type="project" value="UniProtKB-EC"/>
</dbReference>
<evidence type="ECO:0000256" key="2">
    <source>
        <dbReference type="ARBA" id="ARBA00008834"/>
    </source>
</evidence>
<dbReference type="InterPro" id="IPR012334">
    <property type="entry name" value="Pectin_lyas_fold"/>
</dbReference>
<keyword evidence="8" id="KW-0961">Cell wall biogenesis/degradation</keyword>
<proteinExistence type="inferred from homology"/>
<keyword evidence="6 12" id="KW-0378">Hydrolase</keyword>
<organism evidence="14 15">
    <name type="scientific">Durio zibethinus</name>
    <name type="common">Durian</name>
    <dbReference type="NCBI Taxonomy" id="66656"/>
    <lineage>
        <taxon>Eukaryota</taxon>
        <taxon>Viridiplantae</taxon>
        <taxon>Streptophyta</taxon>
        <taxon>Embryophyta</taxon>
        <taxon>Tracheophyta</taxon>
        <taxon>Spermatophyta</taxon>
        <taxon>Magnoliopsida</taxon>
        <taxon>eudicotyledons</taxon>
        <taxon>Gunneridae</taxon>
        <taxon>Pentapetalae</taxon>
        <taxon>rosids</taxon>
        <taxon>malvids</taxon>
        <taxon>Malvales</taxon>
        <taxon>Malvaceae</taxon>
        <taxon>Helicteroideae</taxon>
        <taxon>Durio</taxon>
    </lineage>
</organism>
<dbReference type="FunFam" id="2.160.20.10:FF:000004">
    <property type="entry name" value="Pectin lyase-like superfamily protein"/>
    <property type="match status" value="1"/>
</dbReference>
<evidence type="ECO:0000256" key="5">
    <source>
        <dbReference type="ARBA" id="ARBA00022525"/>
    </source>
</evidence>
<reference evidence="15" key="1">
    <citation type="submission" date="2025-08" db="UniProtKB">
        <authorList>
            <consortium name="RefSeq"/>
        </authorList>
    </citation>
    <scope>IDENTIFICATION</scope>
    <source>
        <tissue evidence="15">Fruit stalk</tissue>
    </source>
</reference>
<comment type="function">
    <text evidence="10">May function in the depolymerization of the pectin in its walls during pollen tube elongation, or in that of the pistil during pollination.</text>
</comment>
<feature type="signal peptide" evidence="13">
    <location>
        <begin position="1"/>
        <end position="27"/>
    </location>
</feature>
<evidence type="ECO:0000256" key="6">
    <source>
        <dbReference type="ARBA" id="ARBA00022801"/>
    </source>
</evidence>
<evidence type="ECO:0000256" key="13">
    <source>
        <dbReference type="SAM" id="SignalP"/>
    </source>
</evidence>
<dbReference type="GeneID" id="111280021"/>
<dbReference type="AlphaFoldDB" id="A0A6P5X5F9"/>
<dbReference type="RefSeq" id="XP_022722902.1">
    <property type="nucleotide sequence ID" value="XM_022867167.1"/>
</dbReference>
<dbReference type="Proteomes" id="UP000515121">
    <property type="component" value="Unplaced"/>
</dbReference>
<dbReference type="EC" id="3.2.1.15" evidence="3"/>
<evidence type="ECO:0000313" key="14">
    <source>
        <dbReference type="Proteomes" id="UP000515121"/>
    </source>
</evidence>
<protein>
    <recommendedName>
        <fullName evidence="11">Polygalacturonase</fullName>
        <ecNumber evidence="3">3.2.1.15</ecNumber>
    </recommendedName>
</protein>
<dbReference type="OrthoDB" id="187139at2759"/>
<dbReference type="KEGG" id="dzi:111280021"/>
<accession>A0A6P5X5F9</accession>
<keyword evidence="5" id="KW-0964">Secreted</keyword>
<dbReference type="GO" id="GO:0005975">
    <property type="term" value="P:carbohydrate metabolic process"/>
    <property type="evidence" value="ECO:0007669"/>
    <property type="project" value="InterPro"/>
</dbReference>